<dbReference type="Proteomes" id="UP000830671">
    <property type="component" value="Chromosome 10"/>
</dbReference>
<dbReference type="AlphaFoldDB" id="A0A9Q8SFI9"/>
<proteinExistence type="predicted"/>
<evidence type="ECO:0000313" key="1">
    <source>
        <dbReference type="EMBL" id="UQC76158.1"/>
    </source>
</evidence>
<organism evidence="1 2">
    <name type="scientific">Colletotrichum lupini</name>
    <dbReference type="NCBI Taxonomy" id="145971"/>
    <lineage>
        <taxon>Eukaryota</taxon>
        <taxon>Fungi</taxon>
        <taxon>Dikarya</taxon>
        <taxon>Ascomycota</taxon>
        <taxon>Pezizomycotina</taxon>
        <taxon>Sordariomycetes</taxon>
        <taxon>Hypocreomycetidae</taxon>
        <taxon>Glomerellales</taxon>
        <taxon>Glomerellaceae</taxon>
        <taxon>Colletotrichum</taxon>
        <taxon>Colletotrichum acutatum species complex</taxon>
    </lineage>
</organism>
<sequence>MAMDASGIPRPPRHLLAPERRPTVILADLLEIEEIAMRKLGEMDRASLIYDMFGFIMPNATFSMKTNDKLKS</sequence>
<dbReference type="GeneID" id="73351587"/>
<protein>
    <submittedName>
        <fullName evidence="1">Uncharacterized protein</fullName>
    </submittedName>
</protein>
<dbReference type="KEGG" id="clup:CLUP02_17669"/>
<keyword evidence="2" id="KW-1185">Reference proteome</keyword>
<dbReference type="RefSeq" id="XP_049137801.1">
    <property type="nucleotide sequence ID" value="XM_049296577.1"/>
</dbReference>
<accession>A0A9Q8SFI9</accession>
<gene>
    <name evidence="1" type="ORF">CLUP02_17669</name>
</gene>
<evidence type="ECO:0000313" key="2">
    <source>
        <dbReference type="Proteomes" id="UP000830671"/>
    </source>
</evidence>
<dbReference type="EMBL" id="CP019472">
    <property type="protein sequence ID" value="UQC76158.1"/>
    <property type="molecule type" value="Genomic_DNA"/>
</dbReference>
<name>A0A9Q8SFI9_9PEZI</name>
<reference evidence="1" key="1">
    <citation type="journal article" date="2021" name="Mol. Plant Microbe Interact.">
        <title>Complete Genome Sequence of the Plant-Pathogenic Fungus Colletotrichum lupini.</title>
        <authorList>
            <person name="Baroncelli R."/>
            <person name="Pensec F."/>
            <person name="Da Lio D."/>
            <person name="Boufleur T."/>
            <person name="Vicente I."/>
            <person name="Sarrocco S."/>
            <person name="Picot A."/>
            <person name="Baraldi E."/>
            <person name="Sukno S."/>
            <person name="Thon M."/>
            <person name="Le Floch G."/>
        </authorList>
    </citation>
    <scope>NUCLEOTIDE SEQUENCE</scope>
    <source>
        <strain evidence="1">IMI 504893</strain>
    </source>
</reference>